<dbReference type="EMBL" id="CM045881">
    <property type="protein sequence ID" value="KAI7936683.1"/>
    <property type="molecule type" value="Genomic_DNA"/>
</dbReference>
<gene>
    <name evidence="1" type="ORF">MJO28_015582</name>
</gene>
<comment type="caution">
    <text evidence="1">The sequence shown here is derived from an EMBL/GenBank/DDBJ whole genome shotgun (WGS) entry which is preliminary data.</text>
</comment>
<reference evidence="2" key="1">
    <citation type="journal article" date="2018" name="BMC Genomics">
        <title>Genomic insights into host adaptation between the wheat stripe rust pathogen (Puccinia striiformis f. sp. tritici) and the barley stripe rust pathogen (Puccinia striiformis f. sp. hordei).</title>
        <authorList>
            <person name="Xia C."/>
            <person name="Wang M."/>
            <person name="Yin C."/>
            <person name="Cornejo O.E."/>
            <person name="Hulbert S.H."/>
            <person name="Chen X."/>
        </authorList>
    </citation>
    <scope>NUCLEOTIDE SEQUENCE [LARGE SCALE GENOMIC DNA]</scope>
    <source>
        <strain evidence="2">93-210</strain>
    </source>
</reference>
<dbReference type="Proteomes" id="UP001060170">
    <property type="component" value="Chromosome 17"/>
</dbReference>
<evidence type="ECO:0000313" key="2">
    <source>
        <dbReference type="Proteomes" id="UP001060170"/>
    </source>
</evidence>
<accession>A0ACC0DPG7</accession>
<name>A0ACC0DPG7_9BASI</name>
<keyword evidence="2" id="KW-1185">Reference proteome</keyword>
<reference evidence="2" key="2">
    <citation type="journal article" date="2018" name="Mol. Plant Microbe Interact.">
        <title>Genome sequence resources for the wheat stripe rust pathogen (Puccinia striiformis f. sp. tritici) and the barley stripe rust pathogen (Puccinia striiformis f. sp. hordei).</title>
        <authorList>
            <person name="Xia C."/>
            <person name="Wang M."/>
            <person name="Yin C."/>
            <person name="Cornejo O.E."/>
            <person name="Hulbert S.H."/>
            <person name="Chen X."/>
        </authorList>
    </citation>
    <scope>NUCLEOTIDE SEQUENCE [LARGE SCALE GENOMIC DNA]</scope>
    <source>
        <strain evidence="2">93-210</strain>
    </source>
</reference>
<sequence>MESNTENKRYRLNNKNYATWATMMRAEMYGLGCLPLIKKEAVTDVNDKNMKLYILIMKHLDEEHIAIVNSELGTDKEGEGLELWELFKKKYAGSEAHHQMLALGEFIDLEFKETKEFVKEIRNGISKIRTSGLDVKQQVLALLILKKLPKEFESLVRIIIQDSGTLKTEDVINKIEKDYLQFKLKKADKVAMVGQQQQAPKRTGKCYNCDIVGHSAKECRKPWTNYKYAPPKANIGETDGISISFIAVNRELEKGLDQEEDISFYDPITTEVEIFGDLGNDGFYSQEEINETIETHSHCAMTGIISANNVMAPGDAIILDSGASDHMFNSRDDFSNYTEHNGKVEIGEVGRSVEIVGKGDVVLTANNNTITFCNAYHVPSLPYCLISQTALWNGGAQILKTTGSNFEVVVNGKKLFDGKISNRLPFPNLERKQNTCQISVEEHRRMGHPGGQINCEACRLGKQTRQPFSNQRERTDIAGEELSADVVGPIDPVSLGGARYFLTIVDTASRYAWVRLLKVKSQAEQELKFIVSQIENKTNKKVKRIITDGGGEFYQQQYSYTIAIKKQTHTSIGKMDPRCRKGILIGFDEGMKSYRIWDPETGKVVRSRDVSFEKVDDDTGDIFYDKFEASKTEETQNTESPTEPTINQGEDKTPEENLLKPKSRSKTKTIFLLKQ</sequence>
<organism evidence="1 2">
    <name type="scientific">Puccinia striiformis f. sp. tritici</name>
    <dbReference type="NCBI Taxonomy" id="168172"/>
    <lineage>
        <taxon>Eukaryota</taxon>
        <taxon>Fungi</taxon>
        <taxon>Dikarya</taxon>
        <taxon>Basidiomycota</taxon>
        <taxon>Pucciniomycotina</taxon>
        <taxon>Pucciniomycetes</taxon>
        <taxon>Pucciniales</taxon>
        <taxon>Pucciniaceae</taxon>
        <taxon>Puccinia</taxon>
    </lineage>
</organism>
<proteinExistence type="predicted"/>
<protein>
    <submittedName>
        <fullName evidence="1">Uncharacterized protein</fullName>
    </submittedName>
</protein>
<evidence type="ECO:0000313" key="1">
    <source>
        <dbReference type="EMBL" id="KAI7936683.1"/>
    </source>
</evidence>
<reference evidence="1 2" key="3">
    <citation type="journal article" date="2022" name="Microbiol. Spectr.">
        <title>Folding features and dynamics of 3D genome architecture in plant fungal pathogens.</title>
        <authorList>
            <person name="Xia C."/>
        </authorList>
    </citation>
    <scope>NUCLEOTIDE SEQUENCE [LARGE SCALE GENOMIC DNA]</scope>
    <source>
        <strain evidence="1 2">93-210</strain>
    </source>
</reference>